<proteinExistence type="predicted"/>
<accession>A0A8F1MCG6</accession>
<sequence length="104" mass="11894">MPILIMYALRRTAMRHGIFTDALTRFNKEIPKSPHLQNAAVLKQLMSMVGGVQAGEVFDKRNDRLMAMQRDSRVTFGSAGKGNHLDFRLGRSDWRFSVGKYFCE</sequence>
<evidence type="ECO:0000313" key="2">
    <source>
        <dbReference type="Proteomes" id="UP000679129"/>
    </source>
</evidence>
<dbReference type="KEGG" id="mnd:KOY48_03800"/>
<name>A0A8F1MCG6_9BACT</name>
<gene>
    <name evidence="1" type="ORF">KOY48_03800</name>
</gene>
<dbReference type="AlphaFoldDB" id="A0A8F1MCG6"/>
<evidence type="ECO:0000313" key="1">
    <source>
        <dbReference type="EMBL" id="QWQ31998.1"/>
    </source>
</evidence>
<reference evidence="1" key="1">
    <citation type="submission" date="2021-06" db="EMBL/GenBank/DDBJ databases">
        <title>An adapted protocol for Saccharibacteria cultivation: two new species join this phylum of Candidate Phyla Radiations.</title>
        <authorList>
            <person name="Ibrahim A."/>
            <person name="Maatouk M."/>
            <person name="Zgheib R."/>
            <person name="Haddad G."/>
            <person name="Bou Khalil J."/>
            <person name="Raoult D."/>
            <person name="Bittar F."/>
        </authorList>
    </citation>
    <scope>NUCLEOTIDE SEQUENCE</scope>
    <source>
        <strain evidence="1">IHU1</strain>
    </source>
</reference>
<organism evidence="1 2">
    <name type="scientific">Candidatus Minimicrobia naudis</name>
    <dbReference type="NCBI Taxonomy" id="2841263"/>
    <lineage>
        <taxon>Bacteria</taxon>
        <taxon>Candidatus Saccharimonadota</taxon>
        <taxon>Candidatus Saccharimonadota incertae sedis</taxon>
        <taxon>Candidatus Minimicrobia</taxon>
    </lineage>
</organism>
<keyword evidence="2" id="KW-1185">Reference proteome</keyword>
<dbReference type="EMBL" id="CP076460">
    <property type="protein sequence ID" value="QWQ31998.1"/>
    <property type="molecule type" value="Genomic_DNA"/>
</dbReference>
<protein>
    <submittedName>
        <fullName evidence="1">Uncharacterized protein</fullName>
    </submittedName>
</protein>
<dbReference type="Proteomes" id="UP000679129">
    <property type="component" value="Chromosome"/>
</dbReference>